<organism evidence="3 4">
    <name type="scientific">Klebsiella grimontii</name>
    <dbReference type="NCBI Taxonomy" id="2058152"/>
    <lineage>
        <taxon>Bacteria</taxon>
        <taxon>Pseudomonadati</taxon>
        <taxon>Pseudomonadota</taxon>
        <taxon>Gammaproteobacteria</taxon>
        <taxon>Enterobacterales</taxon>
        <taxon>Enterobacteriaceae</taxon>
        <taxon>Klebsiella/Raoultella group</taxon>
        <taxon>Klebsiella</taxon>
    </lineage>
</organism>
<proteinExistence type="predicted"/>
<dbReference type="Gene3D" id="3.30.70.2810">
    <property type="match status" value="1"/>
</dbReference>
<dbReference type="AlphaFoldDB" id="A0A7H4NXS0"/>
<feature type="domain" description="RlmM ferredoxin-like" evidence="1">
    <location>
        <begin position="1"/>
        <end position="71"/>
    </location>
</feature>
<dbReference type="Pfam" id="PF21239">
    <property type="entry name" value="RLMM_N"/>
    <property type="match status" value="1"/>
</dbReference>
<dbReference type="EMBL" id="UGMX01000002">
    <property type="protein sequence ID" value="STW04985.1"/>
    <property type="molecule type" value="Genomic_DNA"/>
</dbReference>
<dbReference type="GO" id="GO:0032259">
    <property type="term" value="P:methylation"/>
    <property type="evidence" value="ECO:0007669"/>
    <property type="project" value="UniProtKB-KW"/>
</dbReference>
<evidence type="ECO:0000313" key="4">
    <source>
        <dbReference type="Proteomes" id="UP000254571"/>
    </source>
</evidence>
<dbReference type="InterPro" id="IPR048646">
    <property type="entry name" value="RlmM_THUMP-like"/>
</dbReference>
<reference evidence="3 4" key="1">
    <citation type="submission" date="2018-06" db="EMBL/GenBank/DDBJ databases">
        <authorList>
            <consortium name="Pathogen Informatics"/>
            <person name="Doyle S."/>
        </authorList>
    </citation>
    <scope>NUCLEOTIDE SEQUENCE [LARGE SCALE GENOMIC DNA]</scope>
    <source>
        <strain evidence="3 4">NCTC9149</strain>
    </source>
</reference>
<feature type="domain" description="Ribosomal RNA large subunit methyltransferase M THUMP-like" evidence="2">
    <location>
        <begin position="84"/>
        <end position="163"/>
    </location>
</feature>
<evidence type="ECO:0000313" key="3">
    <source>
        <dbReference type="EMBL" id="STW04985.1"/>
    </source>
</evidence>
<evidence type="ECO:0000259" key="1">
    <source>
        <dbReference type="Pfam" id="PF18125"/>
    </source>
</evidence>
<keyword evidence="3" id="KW-0808">Transferase</keyword>
<dbReference type="EC" id="2.1.1.186" evidence="3"/>
<dbReference type="Gene3D" id="3.30.2300.20">
    <property type="match status" value="1"/>
</dbReference>
<gene>
    <name evidence="3" type="primary">rlmM_1</name>
    <name evidence="3" type="ORF">NCTC9149_01350</name>
</gene>
<dbReference type="FunFam" id="3.30.2300.20:FF:000001">
    <property type="entry name" value="Ribosomal RNA large subunit methyltransferase M"/>
    <property type="match status" value="1"/>
</dbReference>
<protein>
    <submittedName>
        <fullName evidence="3">RNA 2'-O-ribose methyltransferase mtfA</fullName>
        <ecNumber evidence="3">2.1.1.186</ecNumber>
    </submittedName>
</protein>
<dbReference type="NCBIfam" id="NF008734">
    <property type="entry name" value="PRK11760.1"/>
    <property type="match status" value="1"/>
</dbReference>
<dbReference type="Proteomes" id="UP000254571">
    <property type="component" value="Unassembled WGS sequence"/>
</dbReference>
<sequence length="229" mass="25763">MNKVVLYCRPGFEKECAAEITDKASRLEVFGFARVKDDSGYVIFECYQAEDGEKLVRELPFSSLVFARQMFVVGELLRDLPPEDRISPIVGMLQGVVEKGGELRVEVADTNESKELMKFCRKFTVPLRAALREAGVLTNYETPKRPVVHVFFIAPGCCYTGYSLSNNNSPFYMGIPRLKFPSDAPSRSTLKLEEAFHVFIRRMSGMSAWRTVCTRWISAPAPAAGPISW</sequence>
<dbReference type="PANTHER" id="PTHR37524:SF2">
    <property type="entry name" value="RIBOSOMAL RNA METHYLTRANSFERASE FTSJ DOMAIN-CONTAINING PROTEIN"/>
    <property type="match status" value="1"/>
</dbReference>
<accession>A0A7H4NXS0</accession>
<name>A0A7H4NXS0_9ENTR</name>
<keyword evidence="3" id="KW-0489">Methyltransferase</keyword>
<dbReference type="Pfam" id="PF18125">
    <property type="entry name" value="RlmM_FDX"/>
    <property type="match status" value="1"/>
</dbReference>
<comment type="caution">
    <text evidence="3">The sequence shown here is derived from an EMBL/GenBank/DDBJ whole genome shotgun (WGS) entry which is preliminary data.</text>
</comment>
<dbReference type="InterPro" id="IPR040739">
    <property type="entry name" value="RlmM_FDX"/>
</dbReference>
<evidence type="ECO:0000259" key="2">
    <source>
        <dbReference type="Pfam" id="PF21239"/>
    </source>
</evidence>
<dbReference type="PANTHER" id="PTHR37524">
    <property type="entry name" value="RIBOSOMAL RNA LARGE SUBUNIT METHYLTRANSFERASE M"/>
    <property type="match status" value="1"/>
</dbReference>
<dbReference type="GO" id="GO:0008168">
    <property type="term" value="F:methyltransferase activity"/>
    <property type="evidence" value="ECO:0007669"/>
    <property type="project" value="UniProtKB-KW"/>
</dbReference>